<evidence type="ECO:0000313" key="2">
    <source>
        <dbReference type="EMBL" id="OGG76565.1"/>
    </source>
</evidence>
<accession>A0A1F6ESH9</accession>
<organism evidence="2 3">
    <name type="scientific">Candidatus Kaiserbacteria bacterium RIFCSPLOWO2_01_FULL_55_19</name>
    <dbReference type="NCBI Taxonomy" id="1798516"/>
    <lineage>
        <taxon>Bacteria</taxon>
        <taxon>Candidatus Kaiseribacteriota</taxon>
    </lineage>
</organism>
<feature type="transmembrane region" description="Helical" evidence="1">
    <location>
        <begin position="37"/>
        <end position="66"/>
    </location>
</feature>
<evidence type="ECO:0000256" key="1">
    <source>
        <dbReference type="SAM" id="Phobius"/>
    </source>
</evidence>
<keyword evidence="1" id="KW-1133">Transmembrane helix</keyword>
<comment type="caution">
    <text evidence="2">The sequence shown here is derived from an EMBL/GenBank/DDBJ whole genome shotgun (WGS) entry which is preliminary data.</text>
</comment>
<name>A0A1F6ESH9_9BACT</name>
<dbReference type="AlphaFoldDB" id="A0A1F6ESH9"/>
<evidence type="ECO:0000313" key="3">
    <source>
        <dbReference type="Proteomes" id="UP000176714"/>
    </source>
</evidence>
<dbReference type="EMBL" id="MFMD01000008">
    <property type="protein sequence ID" value="OGG76565.1"/>
    <property type="molecule type" value="Genomic_DNA"/>
</dbReference>
<keyword evidence="1" id="KW-0472">Membrane</keyword>
<reference evidence="2 3" key="1">
    <citation type="journal article" date="2016" name="Nat. Commun.">
        <title>Thousands of microbial genomes shed light on interconnected biogeochemical processes in an aquifer system.</title>
        <authorList>
            <person name="Anantharaman K."/>
            <person name="Brown C.T."/>
            <person name="Hug L.A."/>
            <person name="Sharon I."/>
            <person name="Castelle C.J."/>
            <person name="Probst A.J."/>
            <person name="Thomas B.C."/>
            <person name="Singh A."/>
            <person name="Wilkins M.J."/>
            <person name="Karaoz U."/>
            <person name="Brodie E.L."/>
            <person name="Williams K.H."/>
            <person name="Hubbard S.S."/>
            <person name="Banfield J.F."/>
        </authorList>
    </citation>
    <scope>NUCLEOTIDE SEQUENCE [LARGE SCALE GENOMIC DNA]</scope>
</reference>
<protein>
    <submittedName>
        <fullName evidence="2">Uncharacterized protein</fullName>
    </submittedName>
</protein>
<keyword evidence="1" id="KW-0812">Transmembrane</keyword>
<feature type="transmembrane region" description="Helical" evidence="1">
    <location>
        <begin position="5"/>
        <end position="25"/>
    </location>
</feature>
<sequence length="75" mass="8078">MKKIFLYHLGAFLGGAVLLAGYFFWKASALEGAAGLAVVVLAPIAVVYIIAFGIFCAISCLIWLTLSYFRSRGES</sequence>
<dbReference type="Proteomes" id="UP000176714">
    <property type="component" value="Unassembled WGS sequence"/>
</dbReference>
<proteinExistence type="predicted"/>
<gene>
    <name evidence="2" type="ORF">A2950_01010</name>
</gene>